<dbReference type="AlphaFoldDB" id="A0A9P6INW2"/>
<name>A0A9P6INW2_9FUNG</name>
<gene>
    <name evidence="6" type="primary">CDC27_2</name>
    <name evidence="6" type="ORF">BGZ65_007736</name>
</gene>
<comment type="similarity">
    <text evidence="3">Belongs to the APC3/CDC27 family.</text>
</comment>
<proteinExistence type="inferred from homology"/>
<accession>A0A9P6INW2</accession>
<feature type="repeat" description="TPR" evidence="4">
    <location>
        <begin position="150"/>
        <end position="183"/>
    </location>
</feature>
<evidence type="ECO:0000256" key="1">
    <source>
        <dbReference type="ARBA" id="ARBA00022737"/>
    </source>
</evidence>
<evidence type="ECO:0000256" key="4">
    <source>
        <dbReference type="PROSITE-ProRule" id="PRU00339"/>
    </source>
</evidence>
<protein>
    <submittedName>
        <fullName evidence="6">Anaphase-promoting complex subunit cdc27</fullName>
    </submittedName>
</protein>
<dbReference type="GO" id="GO:0005737">
    <property type="term" value="C:cytoplasm"/>
    <property type="evidence" value="ECO:0007669"/>
    <property type="project" value="TreeGrafter"/>
</dbReference>
<dbReference type="OrthoDB" id="10248520at2759"/>
<organism evidence="6 7">
    <name type="scientific">Modicella reniformis</name>
    <dbReference type="NCBI Taxonomy" id="1440133"/>
    <lineage>
        <taxon>Eukaryota</taxon>
        <taxon>Fungi</taxon>
        <taxon>Fungi incertae sedis</taxon>
        <taxon>Mucoromycota</taxon>
        <taxon>Mortierellomycotina</taxon>
        <taxon>Mortierellomycetes</taxon>
        <taxon>Mortierellales</taxon>
        <taxon>Mortierellaceae</taxon>
        <taxon>Modicella</taxon>
    </lineage>
</organism>
<dbReference type="Proteomes" id="UP000749646">
    <property type="component" value="Unassembled WGS sequence"/>
</dbReference>
<dbReference type="Pfam" id="PF12895">
    <property type="entry name" value="ANAPC3"/>
    <property type="match status" value="1"/>
</dbReference>
<dbReference type="GO" id="GO:0051301">
    <property type="term" value="P:cell division"/>
    <property type="evidence" value="ECO:0007669"/>
    <property type="project" value="TreeGrafter"/>
</dbReference>
<reference evidence="6" key="1">
    <citation type="journal article" date="2020" name="Fungal Divers.">
        <title>Resolving the Mortierellaceae phylogeny through synthesis of multi-gene phylogenetics and phylogenomics.</title>
        <authorList>
            <person name="Vandepol N."/>
            <person name="Liber J."/>
            <person name="Desiro A."/>
            <person name="Na H."/>
            <person name="Kennedy M."/>
            <person name="Barry K."/>
            <person name="Grigoriev I.V."/>
            <person name="Miller A.N."/>
            <person name="O'Donnell K."/>
            <person name="Stajich J.E."/>
            <person name="Bonito G."/>
        </authorList>
    </citation>
    <scope>NUCLEOTIDE SEQUENCE</scope>
    <source>
        <strain evidence="6">MES-2147</strain>
    </source>
</reference>
<evidence type="ECO:0000256" key="5">
    <source>
        <dbReference type="SAM" id="MobiDB-lite"/>
    </source>
</evidence>
<keyword evidence="7" id="KW-1185">Reference proteome</keyword>
<dbReference type="InterPro" id="IPR019734">
    <property type="entry name" value="TPR_rpt"/>
</dbReference>
<evidence type="ECO:0000313" key="7">
    <source>
        <dbReference type="Proteomes" id="UP000749646"/>
    </source>
</evidence>
<dbReference type="PROSITE" id="PS50005">
    <property type="entry name" value="TPR"/>
    <property type="match status" value="1"/>
</dbReference>
<dbReference type="InterPro" id="IPR013105">
    <property type="entry name" value="TPR_2"/>
</dbReference>
<dbReference type="SUPFAM" id="SSF48452">
    <property type="entry name" value="TPR-like"/>
    <property type="match status" value="1"/>
</dbReference>
<dbReference type="Pfam" id="PF07719">
    <property type="entry name" value="TPR_2"/>
    <property type="match status" value="1"/>
</dbReference>
<dbReference type="PANTHER" id="PTHR12558:SF13">
    <property type="entry name" value="CELL DIVISION CYCLE PROTEIN 27 HOMOLOG"/>
    <property type="match status" value="1"/>
</dbReference>
<evidence type="ECO:0000256" key="3">
    <source>
        <dbReference type="ARBA" id="ARBA00038210"/>
    </source>
</evidence>
<dbReference type="GO" id="GO:0007091">
    <property type="term" value="P:metaphase/anaphase transition of mitotic cell cycle"/>
    <property type="evidence" value="ECO:0007669"/>
    <property type="project" value="TreeGrafter"/>
</dbReference>
<keyword evidence="2 4" id="KW-0802">TPR repeat</keyword>
<dbReference type="SMART" id="SM00028">
    <property type="entry name" value="TPR"/>
    <property type="match status" value="1"/>
</dbReference>
<dbReference type="GO" id="GO:0005680">
    <property type="term" value="C:anaphase-promoting complex"/>
    <property type="evidence" value="ECO:0007669"/>
    <property type="project" value="TreeGrafter"/>
</dbReference>
<dbReference type="InterPro" id="IPR011990">
    <property type="entry name" value="TPR-like_helical_dom_sf"/>
</dbReference>
<dbReference type="EMBL" id="JAAAHW010009370">
    <property type="protein sequence ID" value="KAF9942204.1"/>
    <property type="molecule type" value="Genomic_DNA"/>
</dbReference>
<dbReference type="GO" id="GO:0031145">
    <property type="term" value="P:anaphase-promoting complex-dependent catabolic process"/>
    <property type="evidence" value="ECO:0007669"/>
    <property type="project" value="TreeGrafter"/>
</dbReference>
<keyword evidence="1" id="KW-0677">Repeat</keyword>
<evidence type="ECO:0000313" key="6">
    <source>
        <dbReference type="EMBL" id="KAF9942204.1"/>
    </source>
</evidence>
<dbReference type="Gene3D" id="1.25.40.10">
    <property type="entry name" value="Tetratricopeptide repeat domain"/>
    <property type="match status" value="1"/>
</dbReference>
<feature type="region of interest" description="Disordered" evidence="5">
    <location>
        <begin position="1"/>
        <end position="20"/>
    </location>
</feature>
<evidence type="ECO:0000256" key="2">
    <source>
        <dbReference type="ARBA" id="ARBA00022803"/>
    </source>
</evidence>
<comment type="caution">
    <text evidence="6">The sequence shown here is derived from an EMBL/GenBank/DDBJ whole genome shotgun (WGS) entry which is preliminary data.</text>
</comment>
<dbReference type="GO" id="GO:0016567">
    <property type="term" value="P:protein ubiquitination"/>
    <property type="evidence" value="ECO:0007669"/>
    <property type="project" value="TreeGrafter"/>
</dbReference>
<dbReference type="PANTHER" id="PTHR12558">
    <property type="entry name" value="CELL DIVISION CYCLE 16,23,27"/>
    <property type="match status" value="1"/>
</dbReference>
<sequence>MAGSMAPESSGTFPNSVPKLEAPSQRLDHLIRYSLDKCQLRSAVFLAERLLSQLRGPGHSHAEREYAQYLLALSHYRQGKPETAWAVLEGSKSPRCQYLFAQCALDLRRYVECNGILEQLLEDTTLAWCSTADMVLIRSGTSGFGDPDRSSVLNLLGHNARAQQRHKLAVKYYKEALELNPFLWEAFENLCELGIPPDPNSMFSQFDVRVTSMPQRSLLSTIQRSRAMNIDTPVFSTFRNDSDHGDMM</sequence>